<accession>A0ABD0L173</accession>
<evidence type="ECO:0000313" key="4">
    <source>
        <dbReference type="EMBL" id="KAK7493226.1"/>
    </source>
</evidence>
<name>A0ABD0L173_9CAEN</name>
<comment type="caution">
    <text evidence="4">The sequence shown here is derived from an EMBL/GenBank/DDBJ whole genome shotgun (WGS) entry which is preliminary data.</text>
</comment>
<evidence type="ECO:0000256" key="2">
    <source>
        <dbReference type="ARBA" id="ARBA00022801"/>
    </source>
</evidence>
<evidence type="ECO:0000313" key="5">
    <source>
        <dbReference type="Proteomes" id="UP001519460"/>
    </source>
</evidence>
<gene>
    <name evidence="4" type="ORF">BaRGS_00015563</name>
</gene>
<evidence type="ECO:0000256" key="1">
    <source>
        <dbReference type="ARBA" id="ARBA00008532"/>
    </source>
</evidence>
<feature type="active site" description="Proton donor" evidence="3">
    <location>
        <position position="204"/>
    </location>
</feature>
<feature type="active site" description="Nucleophile" evidence="3">
    <location>
        <position position="301"/>
    </location>
</feature>
<dbReference type="SUPFAM" id="SSF55909">
    <property type="entry name" value="Pentein"/>
    <property type="match status" value="1"/>
</dbReference>
<organism evidence="4 5">
    <name type="scientific">Batillaria attramentaria</name>
    <dbReference type="NCBI Taxonomy" id="370345"/>
    <lineage>
        <taxon>Eukaryota</taxon>
        <taxon>Metazoa</taxon>
        <taxon>Spiralia</taxon>
        <taxon>Lophotrochozoa</taxon>
        <taxon>Mollusca</taxon>
        <taxon>Gastropoda</taxon>
        <taxon>Caenogastropoda</taxon>
        <taxon>Sorbeoconcha</taxon>
        <taxon>Cerithioidea</taxon>
        <taxon>Batillariidae</taxon>
        <taxon>Batillaria</taxon>
    </lineage>
</organism>
<dbReference type="AlphaFoldDB" id="A0ABD0L173"/>
<sequence>MHCTVRVAGAKAIARHLMTNIYARASLSTIRLTHSPSRAVSMLNFTHALTRAVPHSFANDALRLDWSKNIVYERAVKQWRKYTEILTKCGLEVVTIPADERYPDCVFIEDSALVIGQRACLTRPGHPNRRGEVQAVKDELKRLKIETVELDDPSALLDGGDIIFTGQEILVGDSTRTNEEGAMSLQRAFPEFPVTRIPIKGCLHLKSVASLGNEGVIIVGGSQAGSAVLQNLKQRAQGQYKFVQLDDDCAANVLFVNGNAIIKSQKEIGPSNFRKLTEALTVPCLEVEFDEFYKADGCLSCCSVLLQTPGK</sequence>
<dbReference type="Proteomes" id="UP001519460">
    <property type="component" value="Unassembled WGS sequence"/>
</dbReference>
<dbReference type="PANTHER" id="PTHR12737:SF9">
    <property type="entry name" value="DIMETHYLARGININASE"/>
    <property type="match status" value="1"/>
</dbReference>
<evidence type="ECO:0000256" key="3">
    <source>
        <dbReference type="PIRSR" id="PIRSR633199-1"/>
    </source>
</evidence>
<dbReference type="PANTHER" id="PTHR12737">
    <property type="entry name" value="DIMETHYLARGININE DIMETHYLAMINOHYDROLASE"/>
    <property type="match status" value="1"/>
</dbReference>
<evidence type="ECO:0008006" key="6">
    <source>
        <dbReference type="Google" id="ProtNLM"/>
    </source>
</evidence>
<dbReference type="FunFam" id="3.75.10.10:FF:000004">
    <property type="entry name" value="N(G),N(G)-dimethylarginine dimethylaminohydrolase 1"/>
    <property type="match status" value="1"/>
</dbReference>
<proteinExistence type="inferred from homology"/>
<keyword evidence="5" id="KW-1185">Reference proteome</keyword>
<reference evidence="4 5" key="1">
    <citation type="journal article" date="2023" name="Sci. Data">
        <title>Genome assembly of the Korean intertidal mud-creeper Batillaria attramentaria.</title>
        <authorList>
            <person name="Patra A.K."/>
            <person name="Ho P.T."/>
            <person name="Jun S."/>
            <person name="Lee S.J."/>
            <person name="Kim Y."/>
            <person name="Won Y.J."/>
        </authorList>
    </citation>
    <scope>NUCLEOTIDE SEQUENCE [LARGE SCALE GENOMIC DNA]</scope>
    <source>
        <strain evidence="4">Wonlab-2016</strain>
    </source>
</reference>
<keyword evidence="2" id="KW-0378">Hydrolase</keyword>
<dbReference type="Pfam" id="PF19420">
    <property type="entry name" value="DDAH_eukar"/>
    <property type="match status" value="1"/>
</dbReference>
<protein>
    <recommendedName>
        <fullName evidence="6">Dimethylargininase</fullName>
    </recommendedName>
</protein>
<dbReference type="Gene3D" id="3.75.10.10">
    <property type="entry name" value="L-arginine/glycine Amidinotransferase, Chain A"/>
    <property type="match status" value="1"/>
</dbReference>
<dbReference type="InterPro" id="IPR033199">
    <property type="entry name" value="DDAH-like"/>
</dbReference>
<dbReference type="GO" id="GO:0016787">
    <property type="term" value="F:hydrolase activity"/>
    <property type="evidence" value="ECO:0007669"/>
    <property type="project" value="UniProtKB-KW"/>
</dbReference>
<dbReference type="EMBL" id="JACVVK020000095">
    <property type="protein sequence ID" value="KAK7493226.1"/>
    <property type="molecule type" value="Genomic_DNA"/>
</dbReference>
<comment type="similarity">
    <text evidence="1">Belongs to the DDAH family.</text>
</comment>